<feature type="coiled-coil region" evidence="1">
    <location>
        <begin position="274"/>
        <end position="343"/>
    </location>
</feature>
<keyword evidence="1" id="KW-0175">Coiled coil</keyword>
<dbReference type="Proteomes" id="UP000075714">
    <property type="component" value="Unassembled WGS sequence"/>
</dbReference>
<dbReference type="EMBL" id="LSYV01000002">
    <property type="protein sequence ID" value="KXZ56845.1"/>
    <property type="molecule type" value="Genomic_DNA"/>
</dbReference>
<comment type="caution">
    <text evidence="3">The sequence shown here is derived from an EMBL/GenBank/DDBJ whole genome shotgun (WGS) entry which is preliminary data.</text>
</comment>
<dbReference type="SUPFAM" id="SSF57997">
    <property type="entry name" value="Tropomyosin"/>
    <property type="match status" value="1"/>
</dbReference>
<evidence type="ECO:0000313" key="3">
    <source>
        <dbReference type="EMBL" id="KXZ56845.1"/>
    </source>
</evidence>
<dbReference type="Gene3D" id="1.10.287.1490">
    <property type="match status" value="1"/>
</dbReference>
<dbReference type="OrthoDB" id="10683609at2759"/>
<feature type="region of interest" description="Disordered" evidence="2">
    <location>
        <begin position="165"/>
        <end position="208"/>
    </location>
</feature>
<feature type="region of interest" description="Disordered" evidence="2">
    <location>
        <begin position="1"/>
        <end position="53"/>
    </location>
</feature>
<evidence type="ECO:0000313" key="4">
    <source>
        <dbReference type="Proteomes" id="UP000075714"/>
    </source>
</evidence>
<accession>A0A150H497</accession>
<evidence type="ECO:0000256" key="2">
    <source>
        <dbReference type="SAM" id="MobiDB-lite"/>
    </source>
</evidence>
<organism evidence="3 4">
    <name type="scientific">Gonium pectorale</name>
    <name type="common">Green alga</name>
    <dbReference type="NCBI Taxonomy" id="33097"/>
    <lineage>
        <taxon>Eukaryota</taxon>
        <taxon>Viridiplantae</taxon>
        <taxon>Chlorophyta</taxon>
        <taxon>core chlorophytes</taxon>
        <taxon>Chlorophyceae</taxon>
        <taxon>CS clade</taxon>
        <taxon>Chlamydomonadales</taxon>
        <taxon>Volvocaceae</taxon>
        <taxon>Gonium</taxon>
    </lineage>
</organism>
<name>A0A150H497_GONPE</name>
<protein>
    <submittedName>
        <fullName evidence="3">Uncharacterized protein</fullName>
    </submittedName>
</protein>
<proteinExistence type="predicted"/>
<gene>
    <name evidence="3" type="ORF">GPECTOR_1g762</name>
</gene>
<dbReference type="AlphaFoldDB" id="A0A150H497"/>
<feature type="compositionally biased region" description="Low complexity" evidence="2">
    <location>
        <begin position="178"/>
        <end position="202"/>
    </location>
</feature>
<sequence>MAVPPLTSAASLMLPTPPASAKGSGKAAGGDRYPSVNTAGSAYPTPQSPGYGHLYARRTAAGAPEFSGEQPNGAPAGAIGSTPRQPFKISSFIRDGVVVSCGGNPAASSGAPNGAQHTGAFPAGVPSGLHSSVVSLNPAFDTMDSEGIVGFEAYDHSLLTGACKPAPETDAARTKDTSSGSGSYVGQGVRASSGASPTGLSSAPPPPSPLFAGIQVQLGALMEAVAAAKRAKGELDARITQQANELERMHDEQKHAEAGAQDLMGQLQGSRAALAATESRLASTAAELEDTRRALDETSRLLVETRSELEERSDTLQSTRQRLDETAARLDEAIGQLEEAGRALRASADESRRLRHDYEKSQAALAATTASLENLGATTARSWELSLEAYTARNEAHQKVMHCYCDG</sequence>
<evidence type="ECO:0000256" key="1">
    <source>
        <dbReference type="SAM" id="Coils"/>
    </source>
</evidence>
<reference evidence="4" key="1">
    <citation type="journal article" date="2016" name="Nat. Commun.">
        <title>The Gonium pectorale genome demonstrates co-option of cell cycle regulation during the evolution of multicellularity.</title>
        <authorList>
            <person name="Hanschen E.R."/>
            <person name="Marriage T.N."/>
            <person name="Ferris P.J."/>
            <person name="Hamaji T."/>
            <person name="Toyoda A."/>
            <person name="Fujiyama A."/>
            <person name="Neme R."/>
            <person name="Noguchi H."/>
            <person name="Minakuchi Y."/>
            <person name="Suzuki M."/>
            <person name="Kawai-Toyooka H."/>
            <person name="Smith D.R."/>
            <person name="Sparks H."/>
            <person name="Anderson J."/>
            <person name="Bakaric R."/>
            <person name="Luria V."/>
            <person name="Karger A."/>
            <person name="Kirschner M.W."/>
            <person name="Durand P.M."/>
            <person name="Michod R.E."/>
            <person name="Nozaki H."/>
            <person name="Olson B.J."/>
        </authorList>
    </citation>
    <scope>NUCLEOTIDE SEQUENCE [LARGE SCALE GENOMIC DNA]</scope>
    <source>
        <strain evidence="4">NIES-2863</strain>
    </source>
</reference>
<keyword evidence="4" id="KW-1185">Reference proteome</keyword>
<dbReference type="STRING" id="33097.A0A150H497"/>